<name>A0A1N7KYD6_9RHOB</name>
<gene>
    <name evidence="2" type="ORF">SAMN05421774_101771</name>
</gene>
<keyword evidence="1" id="KW-0812">Transmembrane</keyword>
<dbReference type="OrthoDB" id="7864204at2"/>
<dbReference type="RefSeq" id="WP_083701106.1">
    <property type="nucleotide sequence ID" value="NZ_BMEH01000001.1"/>
</dbReference>
<sequence length="77" mass="8183">MALSDTPAPGGILFRLPIIGRIARDIEREPDSVFYLIVGILSLLIIGTVQWGLPVLAMAALAAVPVMFVVLILITLG</sequence>
<protein>
    <recommendedName>
        <fullName evidence="4">AcrB/AcrD/AcrF family protein</fullName>
    </recommendedName>
</protein>
<evidence type="ECO:0000313" key="2">
    <source>
        <dbReference type="EMBL" id="SIS66652.1"/>
    </source>
</evidence>
<evidence type="ECO:0000313" key="3">
    <source>
        <dbReference type="Proteomes" id="UP000186141"/>
    </source>
</evidence>
<reference evidence="2 3" key="1">
    <citation type="submission" date="2017-01" db="EMBL/GenBank/DDBJ databases">
        <authorList>
            <person name="Mah S.A."/>
            <person name="Swanson W.J."/>
            <person name="Moy G.W."/>
            <person name="Vacquier V.D."/>
        </authorList>
    </citation>
    <scope>NUCLEOTIDE SEQUENCE [LARGE SCALE GENOMIC DNA]</scope>
    <source>
        <strain evidence="2 3">DSM 26375</strain>
    </source>
</reference>
<proteinExistence type="predicted"/>
<keyword evidence="1" id="KW-0472">Membrane</keyword>
<feature type="transmembrane region" description="Helical" evidence="1">
    <location>
        <begin position="57"/>
        <end position="76"/>
    </location>
</feature>
<dbReference type="AlphaFoldDB" id="A0A1N7KYD6"/>
<evidence type="ECO:0000256" key="1">
    <source>
        <dbReference type="SAM" id="Phobius"/>
    </source>
</evidence>
<keyword evidence="3" id="KW-1185">Reference proteome</keyword>
<dbReference type="EMBL" id="FTOT01000001">
    <property type="protein sequence ID" value="SIS66652.1"/>
    <property type="molecule type" value="Genomic_DNA"/>
</dbReference>
<evidence type="ECO:0008006" key="4">
    <source>
        <dbReference type="Google" id="ProtNLM"/>
    </source>
</evidence>
<feature type="transmembrane region" description="Helical" evidence="1">
    <location>
        <begin position="33"/>
        <end position="51"/>
    </location>
</feature>
<accession>A0A1N7KYD6</accession>
<dbReference type="Proteomes" id="UP000186141">
    <property type="component" value="Unassembled WGS sequence"/>
</dbReference>
<dbReference type="STRING" id="1086013.SAMN05421774_101771"/>
<organism evidence="2 3">
    <name type="scientific">Gemmobacter megaterium</name>
    <dbReference type="NCBI Taxonomy" id="1086013"/>
    <lineage>
        <taxon>Bacteria</taxon>
        <taxon>Pseudomonadati</taxon>
        <taxon>Pseudomonadota</taxon>
        <taxon>Alphaproteobacteria</taxon>
        <taxon>Rhodobacterales</taxon>
        <taxon>Paracoccaceae</taxon>
        <taxon>Gemmobacter</taxon>
    </lineage>
</organism>
<keyword evidence="1" id="KW-1133">Transmembrane helix</keyword>